<dbReference type="EMBL" id="CP024870">
    <property type="protein sequence ID" value="ATX71313.1"/>
    <property type="molecule type" value="Genomic_DNA"/>
</dbReference>
<name>A0A1Y0L1X2_9MOLU</name>
<dbReference type="AlphaFoldDB" id="A0A1Y0L1X2"/>
<reference evidence="2 3" key="1">
    <citation type="submission" date="2017-11" db="EMBL/GenBank/DDBJ databases">
        <title>Complete genome sequence of Spiroplasma clarkii CN-5 (DSM 19994).</title>
        <authorList>
            <person name="Tsai Y.-M."/>
            <person name="Chang A."/>
            <person name="Lo W.-S."/>
            <person name="Kuo C.-H."/>
        </authorList>
    </citation>
    <scope>NUCLEOTIDE SEQUENCE [LARGE SCALE GENOMIC DNA]</scope>
    <source>
        <strain evidence="2 3">CN-5</strain>
    </source>
</reference>
<feature type="transmembrane region" description="Helical" evidence="1">
    <location>
        <begin position="227"/>
        <end position="252"/>
    </location>
</feature>
<keyword evidence="1" id="KW-0812">Transmembrane</keyword>
<dbReference type="RefSeq" id="WP_100254851.1">
    <property type="nucleotide sequence ID" value="NZ_CP015819.1"/>
</dbReference>
<accession>A0A1Y0L1X2</accession>
<keyword evidence="1" id="KW-0472">Membrane</keyword>
<feature type="transmembrane region" description="Helical" evidence="1">
    <location>
        <begin position="59"/>
        <end position="86"/>
    </location>
</feature>
<dbReference type="OrthoDB" id="9818912at2"/>
<evidence type="ECO:0000256" key="1">
    <source>
        <dbReference type="SAM" id="Phobius"/>
    </source>
</evidence>
<proteinExistence type="predicted"/>
<gene>
    <name evidence="2" type="ORF">SCLAR_v1c10110</name>
</gene>
<evidence type="ECO:0000313" key="3">
    <source>
        <dbReference type="Proteomes" id="UP000231179"/>
    </source>
</evidence>
<feature type="transmembrane region" description="Helical" evidence="1">
    <location>
        <begin position="172"/>
        <end position="192"/>
    </location>
</feature>
<organism evidence="2 3">
    <name type="scientific">Spiroplasma clarkii</name>
    <dbReference type="NCBI Taxonomy" id="2139"/>
    <lineage>
        <taxon>Bacteria</taxon>
        <taxon>Bacillati</taxon>
        <taxon>Mycoplasmatota</taxon>
        <taxon>Mollicutes</taxon>
        <taxon>Entomoplasmatales</taxon>
        <taxon>Spiroplasmataceae</taxon>
        <taxon>Spiroplasma</taxon>
    </lineage>
</organism>
<keyword evidence="3" id="KW-1185">Reference proteome</keyword>
<protein>
    <submittedName>
        <fullName evidence="2">Uncharacterized protein</fullName>
    </submittedName>
</protein>
<feature type="transmembrane region" description="Helical" evidence="1">
    <location>
        <begin position="12"/>
        <end position="32"/>
    </location>
</feature>
<keyword evidence="1" id="KW-1133">Transmembrane helix</keyword>
<feature type="transmembrane region" description="Helical" evidence="1">
    <location>
        <begin position="98"/>
        <end position="117"/>
    </location>
</feature>
<feature type="transmembrane region" description="Helical" evidence="1">
    <location>
        <begin position="137"/>
        <end position="160"/>
    </location>
</feature>
<dbReference type="KEGG" id="scla:SCLARK_001456"/>
<dbReference type="Proteomes" id="UP000231179">
    <property type="component" value="Chromosome"/>
</dbReference>
<sequence>MYKLSSYKKSIKISLLVLMGLLIFFPISGIIFDATDRLMHYDYFKPTAAGPSLYTVDQLFAWMFVAFTNWYALYCVLYGIVFLGRLAFKNEKSEFEKYFFNIINLATYSVVVALVFWPDVFLQLVKGEGFIFTNSWMKNIVTVNIHLIAPAIVFVLLGFFAKYEKIDFKNYLIYKSYYVLILPMAWVIYGWIRLAIYVEVHGFAFDSGTLVWWNSYKVLNPYVNPGLAWSLLFVAIIVIYGIAIGVTQLCLLTKKLDSKKAANQGEKTIEQNSKSPT</sequence>
<evidence type="ECO:0000313" key="2">
    <source>
        <dbReference type="EMBL" id="ATX71313.1"/>
    </source>
</evidence>